<organism evidence="2 3">
    <name type="scientific">Sphingomonas tagetis</name>
    <dbReference type="NCBI Taxonomy" id="2949092"/>
    <lineage>
        <taxon>Bacteria</taxon>
        <taxon>Pseudomonadati</taxon>
        <taxon>Pseudomonadota</taxon>
        <taxon>Alphaproteobacteria</taxon>
        <taxon>Sphingomonadales</taxon>
        <taxon>Sphingomonadaceae</taxon>
        <taxon>Sphingomonas</taxon>
    </lineage>
</organism>
<protein>
    <submittedName>
        <fullName evidence="2">VOC family protein</fullName>
    </submittedName>
</protein>
<dbReference type="InterPro" id="IPR050383">
    <property type="entry name" value="GlyoxalaseI/FosfomycinResist"/>
</dbReference>
<dbReference type="InterPro" id="IPR004360">
    <property type="entry name" value="Glyas_Fos-R_dOase_dom"/>
</dbReference>
<dbReference type="InterPro" id="IPR037523">
    <property type="entry name" value="VOC_core"/>
</dbReference>
<feature type="domain" description="VOC" evidence="1">
    <location>
        <begin position="21"/>
        <end position="128"/>
    </location>
</feature>
<dbReference type="RefSeq" id="WP_254293914.1">
    <property type="nucleotide sequence ID" value="NZ_JAMLDX010000009.1"/>
</dbReference>
<dbReference type="Pfam" id="PF00903">
    <property type="entry name" value="Glyoxalase"/>
    <property type="match status" value="2"/>
</dbReference>
<gene>
    <name evidence="2" type="ORF">M9978_13135</name>
</gene>
<accession>A0A9X2HT06</accession>
<dbReference type="EMBL" id="JAMLDX010000009">
    <property type="protein sequence ID" value="MCP3731370.1"/>
    <property type="molecule type" value="Genomic_DNA"/>
</dbReference>
<dbReference type="PANTHER" id="PTHR21366">
    <property type="entry name" value="GLYOXALASE FAMILY PROTEIN"/>
    <property type="match status" value="1"/>
</dbReference>
<keyword evidence="3" id="KW-1185">Reference proteome</keyword>
<feature type="domain" description="VOC" evidence="1">
    <location>
        <begin position="164"/>
        <end position="279"/>
    </location>
</feature>
<proteinExistence type="predicted"/>
<dbReference type="Gene3D" id="3.10.180.10">
    <property type="entry name" value="2,3-Dihydroxybiphenyl 1,2-Dioxygenase, domain 1"/>
    <property type="match status" value="2"/>
</dbReference>
<evidence type="ECO:0000259" key="1">
    <source>
        <dbReference type="PROSITE" id="PS51819"/>
    </source>
</evidence>
<name>A0A9X2HT06_9SPHN</name>
<dbReference type="Proteomes" id="UP001139451">
    <property type="component" value="Unassembled WGS sequence"/>
</dbReference>
<dbReference type="InterPro" id="IPR029068">
    <property type="entry name" value="Glyas_Bleomycin-R_OHBP_Dase"/>
</dbReference>
<dbReference type="SUPFAM" id="SSF54593">
    <property type="entry name" value="Glyoxalase/Bleomycin resistance protein/Dihydroxybiphenyl dioxygenase"/>
    <property type="match status" value="1"/>
</dbReference>
<dbReference type="PROSITE" id="PS51819">
    <property type="entry name" value="VOC"/>
    <property type="match status" value="2"/>
</dbReference>
<dbReference type="PANTHER" id="PTHR21366:SF14">
    <property type="entry name" value="GLYOXALASE DOMAIN-CONTAINING PROTEIN 5"/>
    <property type="match status" value="1"/>
</dbReference>
<evidence type="ECO:0000313" key="3">
    <source>
        <dbReference type="Proteomes" id="UP001139451"/>
    </source>
</evidence>
<sequence length="318" mass="35047">MTEQAHMIDMPHRANALGVHSLDHYSLTVPDLAEAAAFYTCFGLEVRVEGDDAGLYAFGNPHRWAALREGRSKQFGYLTFGIYQADLPAFRSHLDRLNIPCVPPPSGSQSNGIWFHDEEGNLIEMAVRPKSSPLAKSAFGDVSAGTGVAAAPPRSRAPVTRPRRLSHIALYTADVHRKVRFYTKVLGLRLSDHVGDFAAFLHGPHGSEHHMFAMVKSGGPGFHHSSWDVGSINEIGLGAEQMLAKGYDKGWGLGRHVLGSNYFYYATDPWGSHAEYSADMDYIPADCDWQASDHPAEDTYTLWGTEPPAGFMRNFEQT</sequence>
<comment type="caution">
    <text evidence="2">The sequence shown here is derived from an EMBL/GenBank/DDBJ whole genome shotgun (WGS) entry which is preliminary data.</text>
</comment>
<evidence type="ECO:0000313" key="2">
    <source>
        <dbReference type="EMBL" id="MCP3731370.1"/>
    </source>
</evidence>
<dbReference type="AlphaFoldDB" id="A0A9X2HT06"/>
<reference evidence="2" key="1">
    <citation type="submission" date="2022-05" db="EMBL/GenBank/DDBJ databases">
        <title>Sphingomonas sp. strain MG17 Genome sequencing and assembly.</title>
        <authorList>
            <person name="Kim I."/>
        </authorList>
    </citation>
    <scope>NUCLEOTIDE SEQUENCE</scope>
    <source>
        <strain evidence="2">MG17</strain>
    </source>
</reference>